<evidence type="ECO:0000256" key="3">
    <source>
        <dbReference type="ARBA" id="ARBA00023163"/>
    </source>
</evidence>
<keyword evidence="4" id="KW-0539">Nucleus</keyword>
<dbReference type="OrthoDB" id="515493at2759"/>
<dbReference type="GO" id="GO:0003700">
    <property type="term" value="F:DNA-binding transcription factor activity"/>
    <property type="evidence" value="ECO:0007669"/>
    <property type="project" value="InterPro"/>
</dbReference>
<dbReference type="Gene3D" id="4.10.280.10">
    <property type="entry name" value="Helix-loop-helix DNA-binding domain"/>
    <property type="match status" value="1"/>
</dbReference>
<evidence type="ECO:0000256" key="1">
    <source>
        <dbReference type="ARBA" id="ARBA00004123"/>
    </source>
</evidence>
<dbReference type="CDD" id="cd11446">
    <property type="entry name" value="bHLH_AtILR3_like"/>
    <property type="match status" value="1"/>
</dbReference>
<evidence type="ECO:0000256" key="6">
    <source>
        <dbReference type="SAM" id="MobiDB-lite"/>
    </source>
</evidence>
<keyword evidence="5" id="KW-0175">Coiled coil</keyword>
<dbReference type="STRING" id="63057.A0A2P5BT23"/>
<dbReference type="InterPro" id="IPR011598">
    <property type="entry name" value="bHLH_dom"/>
</dbReference>
<dbReference type="InParanoid" id="A0A2P5BT23"/>
<evidence type="ECO:0000313" key="8">
    <source>
        <dbReference type="EMBL" id="PON51943.1"/>
    </source>
</evidence>
<evidence type="ECO:0000256" key="5">
    <source>
        <dbReference type="SAM" id="Coils"/>
    </source>
</evidence>
<keyword evidence="3" id="KW-0804">Transcription</keyword>
<keyword evidence="9" id="KW-1185">Reference proteome</keyword>
<evidence type="ECO:0000256" key="2">
    <source>
        <dbReference type="ARBA" id="ARBA00023015"/>
    </source>
</evidence>
<feature type="compositionally biased region" description="Basic and acidic residues" evidence="6">
    <location>
        <begin position="61"/>
        <end position="73"/>
    </location>
</feature>
<dbReference type="AlphaFoldDB" id="A0A2P5BT23"/>
<feature type="region of interest" description="Disordered" evidence="6">
    <location>
        <begin position="61"/>
        <end position="94"/>
    </location>
</feature>
<dbReference type="EMBL" id="JXTC01000466">
    <property type="protein sequence ID" value="PON51943.1"/>
    <property type="molecule type" value="Genomic_DNA"/>
</dbReference>
<gene>
    <name evidence="8" type="primary">TorBHLH42</name>
    <name evidence="8" type="ORF">TorRG33x02_310020</name>
</gene>
<dbReference type="Gene3D" id="1.20.5.1000">
    <property type="entry name" value="arf6 gtpase in complex with a specific effector, jip4"/>
    <property type="match status" value="1"/>
</dbReference>
<sequence length="262" mass="29095">MNVASSENTNWLYDYGLMEDVGVPGGEFPVPGTGFIWPQQPLNASPDASVEVECSFGDSESLKEVGSGKRAEVDCSSGDSDSVKEVGSRKRQRSESIGASCSKACREKLRRDRLNERFLELVAAMEPGRLPKTDKAAILSDAVRILTQLRSESRQLKETIDDLQERIKELKAEKNELRDERQRLKEDKDRLEQQVRVAMTSQTSFLPHSPAIPTAELAAQGQSASNKLMPFISYPSGVTMWKLMPQTTLDTSQDHVLRPPVA</sequence>
<dbReference type="GO" id="GO:0046983">
    <property type="term" value="F:protein dimerization activity"/>
    <property type="evidence" value="ECO:0007669"/>
    <property type="project" value="InterPro"/>
</dbReference>
<dbReference type="InterPro" id="IPR044818">
    <property type="entry name" value="ILR3-like"/>
</dbReference>
<proteinExistence type="predicted"/>
<protein>
    <submittedName>
        <fullName evidence="8">Basic helix-loop-helix transcription factor</fullName>
    </submittedName>
</protein>
<evidence type="ECO:0000313" key="9">
    <source>
        <dbReference type="Proteomes" id="UP000237000"/>
    </source>
</evidence>
<dbReference type="PANTHER" id="PTHR46133:SF28">
    <property type="entry name" value="BHLH TRANSCRIPTION FACTOR"/>
    <property type="match status" value="1"/>
</dbReference>
<dbReference type="SMART" id="SM00353">
    <property type="entry name" value="HLH"/>
    <property type="match status" value="1"/>
</dbReference>
<keyword evidence="2" id="KW-0805">Transcription regulation</keyword>
<dbReference type="PANTHER" id="PTHR46133">
    <property type="entry name" value="BHLH TRANSCRIPTION FACTOR"/>
    <property type="match status" value="1"/>
</dbReference>
<comment type="subcellular location">
    <subcellularLocation>
        <location evidence="1">Nucleus</location>
    </subcellularLocation>
</comment>
<feature type="domain" description="BHLH" evidence="7">
    <location>
        <begin position="98"/>
        <end position="149"/>
    </location>
</feature>
<dbReference type="Pfam" id="PF00010">
    <property type="entry name" value="HLH"/>
    <property type="match status" value="1"/>
</dbReference>
<reference evidence="9" key="1">
    <citation type="submission" date="2016-06" db="EMBL/GenBank/DDBJ databases">
        <title>Parallel loss of symbiosis genes in relatives of nitrogen-fixing non-legume Parasponia.</title>
        <authorList>
            <person name="Van Velzen R."/>
            <person name="Holmer R."/>
            <person name="Bu F."/>
            <person name="Rutten L."/>
            <person name="Van Zeijl A."/>
            <person name="Liu W."/>
            <person name="Santuari L."/>
            <person name="Cao Q."/>
            <person name="Sharma T."/>
            <person name="Shen D."/>
            <person name="Roswanjaya Y."/>
            <person name="Wardhani T."/>
            <person name="Kalhor M.S."/>
            <person name="Jansen J."/>
            <person name="Van den Hoogen J."/>
            <person name="Gungor B."/>
            <person name="Hartog M."/>
            <person name="Hontelez J."/>
            <person name="Verver J."/>
            <person name="Yang W.-C."/>
            <person name="Schijlen E."/>
            <person name="Repin R."/>
            <person name="Schilthuizen M."/>
            <person name="Schranz E."/>
            <person name="Heidstra R."/>
            <person name="Miyata K."/>
            <person name="Fedorova E."/>
            <person name="Kohlen W."/>
            <person name="Bisseling T."/>
            <person name="Smit S."/>
            <person name="Geurts R."/>
        </authorList>
    </citation>
    <scope>NUCLEOTIDE SEQUENCE [LARGE SCALE GENOMIC DNA]</scope>
    <source>
        <strain evidence="9">cv. RG33-2</strain>
    </source>
</reference>
<dbReference type="Proteomes" id="UP000237000">
    <property type="component" value="Unassembled WGS sequence"/>
</dbReference>
<comment type="caution">
    <text evidence="8">The sequence shown here is derived from an EMBL/GenBank/DDBJ whole genome shotgun (WGS) entry which is preliminary data.</text>
</comment>
<dbReference type="GO" id="GO:0006879">
    <property type="term" value="P:intracellular iron ion homeostasis"/>
    <property type="evidence" value="ECO:0007669"/>
    <property type="project" value="InterPro"/>
</dbReference>
<dbReference type="GO" id="GO:0005634">
    <property type="term" value="C:nucleus"/>
    <property type="evidence" value="ECO:0007669"/>
    <property type="project" value="UniProtKB-SubCell"/>
</dbReference>
<evidence type="ECO:0000256" key="4">
    <source>
        <dbReference type="ARBA" id="ARBA00023242"/>
    </source>
</evidence>
<name>A0A2P5BT23_TREOI</name>
<feature type="coiled-coil region" evidence="5">
    <location>
        <begin position="146"/>
        <end position="201"/>
    </location>
</feature>
<evidence type="ECO:0000259" key="7">
    <source>
        <dbReference type="PROSITE" id="PS50888"/>
    </source>
</evidence>
<dbReference type="InterPro" id="IPR036638">
    <property type="entry name" value="HLH_DNA-bd_sf"/>
</dbReference>
<accession>A0A2P5BT23</accession>
<organism evidence="8 9">
    <name type="scientific">Trema orientale</name>
    <name type="common">Charcoal tree</name>
    <name type="synonym">Celtis orientalis</name>
    <dbReference type="NCBI Taxonomy" id="63057"/>
    <lineage>
        <taxon>Eukaryota</taxon>
        <taxon>Viridiplantae</taxon>
        <taxon>Streptophyta</taxon>
        <taxon>Embryophyta</taxon>
        <taxon>Tracheophyta</taxon>
        <taxon>Spermatophyta</taxon>
        <taxon>Magnoliopsida</taxon>
        <taxon>eudicotyledons</taxon>
        <taxon>Gunneridae</taxon>
        <taxon>Pentapetalae</taxon>
        <taxon>rosids</taxon>
        <taxon>fabids</taxon>
        <taxon>Rosales</taxon>
        <taxon>Cannabaceae</taxon>
        <taxon>Trema</taxon>
    </lineage>
</organism>
<dbReference type="SUPFAM" id="SSF47459">
    <property type="entry name" value="HLH, helix-loop-helix DNA-binding domain"/>
    <property type="match status" value="1"/>
</dbReference>
<dbReference type="PROSITE" id="PS50888">
    <property type="entry name" value="BHLH"/>
    <property type="match status" value="1"/>
</dbReference>